<sequence length="66" mass="7530">MSSRWRRNQVGFAVTVRSPLPRVIRRTSNQASSGFGDFRMKICLNTDTSIYNSGLNHINRKETTAK</sequence>
<comment type="caution">
    <text evidence="1">The sequence shown here is derived from an EMBL/GenBank/DDBJ whole genome shotgun (WGS) entry which is preliminary data.</text>
</comment>
<evidence type="ECO:0000313" key="1">
    <source>
        <dbReference type="EMBL" id="PQO42913.1"/>
    </source>
</evidence>
<evidence type="ECO:0000313" key="2">
    <source>
        <dbReference type="Proteomes" id="UP000237819"/>
    </source>
</evidence>
<accession>A0A2S8GES2</accession>
<protein>
    <submittedName>
        <fullName evidence="1">Uncharacterized protein</fullName>
    </submittedName>
</protein>
<reference evidence="1 2" key="1">
    <citation type="submission" date="2018-02" db="EMBL/GenBank/DDBJ databases">
        <title>Comparative genomes isolates from brazilian mangrove.</title>
        <authorList>
            <person name="Araujo J.E."/>
            <person name="Taketani R.G."/>
            <person name="Silva M.C.P."/>
            <person name="Loureco M.V."/>
            <person name="Andreote F.D."/>
        </authorList>
    </citation>
    <scope>NUCLEOTIDE SEQUENCE [LARGE SCALE GENOMIC DNA]</scope>
    <source>
        <strain evidence="1 2">Nap-Phe MGV</strain>
    </source>
</reference>
<dbReference type="AlphaFoldDB" id="A0A2S8GES2"/>
<gene>
    <name evidence="1" type="ORF">C5Y93_24625</name>
</gene>
<name>A0A2S8GES2_9BACT</name>
<organism evidence="1 2">
    <name type="scientific">Blastopirellula marina</name>
    <dbReference type="NCBI Taxonomy" id="124"/>
    <lineage>
        <taxon>Bacteria</taxon>
        <taxon>Pseudomonadati</taxon>
        <taxon>Planctomycetota</taxon>
        <taxon>Planctomycetia</taxon>
        <taxon>Pirellulales</taxon>
        <taxon>Pirellulaceae</taxon>
        <taxon>Blastopirellula</taxon>
    </lineage>
</organism>
<dbReference type="EMBL" id="PUHZ01000024">
    <property type="protein sequence ID" value="PQO42913.1"/>
    <property type="molecule type" value="Genomic_DNA"/>
</dbReference>
<dbReference type="Proteomes" id="UP000237819">
    <property type="component" value="Unassembled WGS sequence"/>
</dbReference>
<proteinExistence type="predicted"/>